<comment type="subcellular location">
    <subcellularLocation>
        <location evidence="1">Membrane</location>
    </subcellularLocation>
</comment>
<dbReference type="Proteomes" id="UP000007819">
    <property type="component" value="Chromosome A1"/>
</dbReference>
<dbReference type="Pfam" id="PF01094">
    <property type="entry name" value="ANF_receptor"/>
    <property type="match status" value="1"/>
</dbReference>
<keyword evidence="3" id="KW-1133">Transmembrane helix</keyword>
<evidence type="ECO:0000313" key="7">
    <source>
        <dbReference type="EnsemblMetazoa" id="XP_029343213.1"/>
    </source>
</evidence>
<accession>A0A8R2JNN8</accession>
<dbReference type="GO" id="GO:0017046">
    <property type="term" value="F:peptide hormone binding"/>
    <property type="evidence" value="ECO:0007669"/>
    <property type="project" value="TreeGrafter"/>
</dbReference>
<name>A0A8R2JNN8_ACYPI</name>
<dbReference type="InterPro" id="IPR001828">
    <property type="entry name" value="ANF_lig-bd_rcpt"/>
</dbReference>
<evidence type="ECO:0000256" key="1">
    <source>
        <dbReference type="ARBA" id="ARBA00004370"/>
    </source>
</evidence>
<dbReference type="RefSeq" id="XP_029343213.1">
    <property type="nucleotide sequence ID" value="XM_029487353.1"/>
</dbReference>
<organism evidence="7 8">
    <name type="scientific">Acyrthosiphon pisum</name>
    <name type="common">Pea aphid</name>
    <dbReference type="NCBI Taxonomy" id="7029"/>
    <lineage>
        <taxon>Eukaryota</taxon>
        <taxon>Metazoa</taxon>
        <taxon>Ecdysozoa</taxon>
        <taxon>Arthropoda</taxon>
        <taxon>Hexapoda</taxon>
        <taxon>Insecta</taxon>
        <taxon>Pterygota</taxon>
        <taxon>Neoptera</taxon>
        <taxon>Paraneoptera</taxon>
        <taxon>Hemiptera</taxon>
        <taxon>Sternorrhyncha</taxon>
        <taxon>Aphidomorpha</taxon>
        <taxon>Aphidoidea</taxon>
        <taxon>Aphididae</taxon>
        <taxon>Macrosiphini</taxon>
        <taxon>Acyrthosiphon</taxon>
    </lineage>
</organism>
<dbReference type="OrthoDB" id="302535at2759"/>
<evidence type="ECO:0000256" key="5">
    <source>
        <dbReference type="SAM" id="SignalP"/>
    </source>
</evidence>
<reference evidence="8" key="1">
    <citation type="submission" date="2010-06" db="EMBL/GenBank/DDBJ databases">
        <authorList>
            <person name="Jiang H."/>
            <person name="Abraham K."/>
            <person name="Ali S."/>
            <person name="Alsbrooks S.L."/>
            <person name="Anim B.N."/>
            <person name="Anosike U.S."/>
            <person name="Attaway T."/>
            <person name="Bandaranaike D.P."/>
            <person name="Battles P.K."/>
            <person name="Bell S.N."/>
            <person name="Bell A.V."/>
            <person name="Beltran B."/>
            <person name="Bickham C."/>
            <person name="Bustamante Y."/>
            <person name="Caleb T."/>
            <person name="Canada A."/>
            <person name="Cardenas V."/>
            <person name="Carter K."/>
            <person name="Chacko J."/>
            <person name="Chandrabose M.N."/>
            <person name="Chavez D."/>
            <person name="Chavez A."/>
            <person name="Chen L."/>
            <person name="Chu H.-S."/>
            <person name="Claassen K.J."/>
            <person name="Cockrell R."/>
            <person name="Collins M."/>
            <person name="Cooper J.A."/>
            <person name="Cree A."/>
            <person name="Curry S.M."/>
            <person name="Da Y."/>
            <person name="Dao M.D."/>
            <person name="Das B."/>
            <person name="Davila M.-L."/>
            <person name="Davy-Carroll L."/>
            <person name="Denson S."/>
            <person name="Dinh H."/>
            <person name="Ebong V.E."/>
            <person name="Edwards J.R."/>
            <person name="Egan A."/>
            <person name="El-Daye J."/>
            <person name="Escobedo L."/>
            <person name="Fernandez S."/>
            <person name="Fernando P.R."/>
            <person name="Flagg N."/>
            <person name="Forbes L.D."/>
            <person name="Fowler R.G."/>
            <person name="Fu Q."/>
            <person name="Gabisi R.A."/>
            <person name="Ganer J."/>
            <person name="Garbino Pronczuk A."/>
            <person name="Garcia R.M."/>
            <person name="Garner T."/>
            <person name="Garrett T.E."/>
            <person name="Gonzalez D.A."/>
            <person name="Hamid H."/>
            <person name="Hawkins E.S."/>
            <person name="Hirani K."/>
            <person name="Hogues M.E."/>
            <person name="Hollins B."/>
            <person name="Hsiao C.-H."/>
            <person name="Jabil R."/>
            <person name="James M.L."/>
            <person name="Jhangiani S.N."/>
            <person name="Johnson B."/>
            <person name="Johnson Q."/>
            <person name="Joshi V."/>
            <person name="Kalu J.B."/>
            <person name="Kam C."/>
            <person name="Kashfia A."/>
            <person name="Keebler J."/>
            <person name="Kisamo H."/>
            <person name="Kovar C.L."/>
            <person name="Lago L.A."/>
            <person name="Lai C.-Y."/>
            <person name="Laidlaw J."/>
            <person name="Lara F."/>
            <person name="Le T.-K."/>
            <person name="Lee S.L."/>
            <person name="Legall F.H."/>
            <person name="Lemon S.J."/>
            <person name="Lewis L.R."/>
            <person name="Li B."/>
            <person name="Liu Y."/>
            <person name="Liu Y.-S."/>
            <person name="Lopez J."/>
            <person name="Lozado R.J."/>
            <person name="Lu J."/>
            <person name="Madu R.C."/>
            <person name="Maheshwari M."/>
            <person name="Maheshwari R."/>
            <person name="Malloy K."/>
            <person name="Martinez E."/>
            <person name="Mathew T."/>
            <person name="Mercado I.C."/>
            <person name="Mercado C."/>
            <person name="Meyer B."/>
            <person name="Montgomery K."/>
            <person name="Morgan M.B."/>
            <person name="Munidasa M."/>
            <person name="Nazareth L.V."/>
            <person name="Nelson J."/>
            <person name="Ng B.M."/>
            <person name="Nguyen N.B."/>
            <person name="Nguyen P.Q."/>
            <person name="Nguyen T."/>
            <person name="Obregon M."/>
            <person name="Okwuonu G.O."/>
            <person name="Onwere C.G."/>
            <person name="Orozco G."/>
            <person name="Parra A."/>
            <person name="Patel S."/>
            <person name="Patil S."/>
            <person name="Perez A."/>
            <person name="Perez Y."/>
            <person name="Pham C."/>
            <person name="Primus E.L."/>
            <person name="Pu L.-L."/>
            <person name="Puazo M."/>
            <person name="Qin X."/>
            <person name="Quiroz J.B."/>
            <person name="Reese J."/>
            <person name="Richards S."/>
            <person name="Rives C.M."/>
            <person name="Robberts R."/>
            <person name="Ruiz S.J."/>
            <person name="Ruiz M.J."/>
            <person name="Santibanez J."/>
            <person name="Schneider B.W."/>
            <person name="Sisson I."/>
            <person name="Smith M."/>
            <person name="Sodergren E."/>
            <person name="Song X.-Z."/>
            <person name="Song B.B."/>
            <person name="Summersgill H."/>
            <person name="Thelus R."/>
            <person name="Thornton R.D."/>
            <person name="Trejos Z.Y."/>
            <person name="Usmani K."/>
            <person name="Vattathil S."/>
            <person name="Villasana D."/>
            <person name="Walker D.L."/>
            <person name="Wang S."/>
            <person name="Wang K."/>
            <person name="White C.S."/>
            <person name="Williams A.C."/>
            <person name="Williamson J."/>
            <person name="Wilson K."/>
            <person name="Woghiren I.O."/>
            <person name="Woodworth J.R."/>
            <person name="Worley K.C."/>
            <person name="Wright R.A."/>
            <person name="Wu W."/>
            <person name="Young L."/>
            <person name="Zhang L."/>
            <person name="Zhang J."/>
            <person name="Zhu Y."/>
            <person name="Muzny D.M."/>
            <person name="Weinstock G."/>
            <person name="Gibbs R.A."/>
        </authorList>
    </citation>
    <scope>NUCLEOTIDE SEQUENCE [LARGE SCALE GENOMIC DNA]</scope>
    <source>
        <strain evidence="8">LSR1</strain>
    </source>
</reference>
<dbReference type="GO" id="GO:0007165">
    <property type="term" value="P:signal transduction"/>
    <property type="evidence" value="ECO:0007669"/>
    <property type="project" value="TreeGrafter"/>
</dbReference>
<feature type="chain" id="PRO_5042838349" description="Receptor ligand binding region domain-containing protein" evidence="5">
    <location>
        <begin position="23"/>
        <end position="251"/>
    </location>
</feature>
<dbReference type="GO" id="GO:0038023">
    <property type="term" value="F:signaling receptor activity"/>
    <property type="evidence" value="ECO:0007669"/>
    <property type="project" value="TreeGrafter"/>
</dbReference>
<keyword evidence="2" id="KW-0812">Transmembrane</keyword>
<dbReference type="EnsemblMetazoa" id="XM_029487353.1">
    <property type="protein sequence ID" value="XP_029343213.1"/>
    <property type="gene ID" value="LOC100575680"/>
</dbReference>
<keyword evidence="4" id="KW-0472">Membrane</keyword>
<evidence type="ECO:0000313" key="8">
    <source>
        <dbReference type="Proteomes" id="UP000007819"/>
    </source>
</evidence>
<dbReference type="GeneID" id="100575680"/>
<keyword evidence="8" id="KW-1185">Reference proteome</keyword>
<evidence type="ECO:0000259" key="6">
    <source>
        <dbReference type="Pfam" id="PF01094"/>
    </source>
</evidence>
<dbReference type="PANTHER" id="PTHR44755:SF11">
    <property type="entry name" value="ATRIAL NATRIURETIC PEPTIDE RECEPTOR 3 ISOFORM X1"/>
    <property type="match status" value="1"/>
</dbReference>
<dbReference type="GO" id="GO:0016020">
    <property type="term" value="C:membrane"/>
    <property type="evidence" value="ECO:0007669"/>
    <property type="project" value="UniProtKB-SubCell"/>
</dbReference>
<evidence type="ECO:0000256" key="3">
    <source>
        <dbReference type="ARBA" id="ARBA00022989"/>
    </source>
</evidence>
<dbReference type="InterPro" id="IPR052612">
    <property type="entry name" value="ANP_Clearance_Receptor"/>
</dbReference>
<keyword evidence="5" id="KW-0732">Signal</keyword>
<dbReference type="Gene3D" id="3.40.50.2300">
    <property type="match status" value="1"/>
</dbReference>
<protein>
    <recommendedName>
        <fullName evidence="6">Receptor ligand binding region domain-containing protein</fullName>
    </recommendedName>
</protein>
<sequence length="251" mass="27109">MGALLWVLVGAVVFAECVTSTAVPGVVRFAVIAPLETSSKNDETLGAILPSVDLAAQAIAQPKGSLPGWKILIDSRNGNCSSTDGPLAAFDLHTNSDLFLGPVCDYVIAPVARYAGVWKIPVLTAGGLAENFNNREEYPTLTRMMGSYKLVGDAFRHILHGFGWNVVGMLYYNYGLNALQMGNSKCYFTLSAVFIALGMKPMYKSFNDTDSRESFKELLTEMSHNARSECRPGLIRVVAVAAVIVVAGHRQ</sequence>
<proteinExistence type="predicted"/>
<dbReference type="SUPFAM" id="SSF53822">
    <property type="entry name" value="Periplasmic binding protein-like I"/>
    <property type="match status" value="1"/>
</dbReference>
<feature type="signal peptide" evidence="5">
    <location>
        <begin position="1"/>
        <end position="22"/>
    </location>
</feature>
<evidence type="ECO:0000256" key="4">
    <source>
        <dbReference type="ARBA" id="ARBA00023136"/>
    </source>
</evidence>
<evidence type="ECO:0000256" key="2">
    <source>
        <dbReference type="ARBA" id="ARBA00022692"/>
    </source>
</evidence>
<dbReference type="PANTHER" id="PTHR44755">
    <property type="entry name" value="NATRIURETIC PEPTIDE RECEPTOR 3-RELATED"/>
    <property type="match status" value="1"/>
</dbReference>
<dbReference type="InterPro" id="IPR028082">
    <property type="entry name" value="Peripla_BP_I"/>
</dbReference>
<dbReference type="AlphaFoldDB" id="A0A8R2JNN8"/>
<feature type="domain" description="Receptor ligand binding region" evidence="6">
    <location>
        <begin position="49"/>
        <end position="226"/>
    </location>
</feature>
<reference evidence="7" key="2">
    <citation type="submission" date="2022-06" db="UniProtKB">
        <authorList>
            <consortium name="EnsemblMetazoa"/>
        </authorList>
    </citation>
    <scope>IDENTIFICATION</scope>
</reference>